<keyword evidence="1" id="KW-0732">Signal</keyword>
<dbReference type="Proteomes" id="UP000298663">
    <property type="component" value="Unassembled WGS sequence"/>
</dbReference>
<reference evidence="2 3" key="1">
    <citation type="journal article" date="2015" name="Genome Biol.">
        <title>Comparative genomics of Steinernema reveals deeply conserved gene regulatory networks.</title>
        <authorList>
            <person name="Dillman A.R."/>
            <person name="Macchietto M."/>
            <person name="Porter C.F."/>
            <person name="Rogers A."/>
            <person name="Williams B."/>
            <person name="Antoshechkin I."/>
            <person name="Lee M.M."/>
            <person name="Goodwin Z."/>
            <person name="Lu X."/>
            <person name="Lewis E.E."/>
            <person name="Goodrich-Blair H."/>
            <person name="Stock S.P."/>
            <person name="Adams B.J."/>
            <person name="Sternberg P.W."/>
            <person name="Mortazavi A."/>
        </authorList>
    </citation>
    <scope>NUCLEOTIDE SEQUENCE [LARGE SCALE GENOMIC DNA]</scope>
    <source>
        <strain evidence="2 3">ALL</strain>
    </source>
</reference>
<evidence type="ECO:0000313" key="2">
    <source>
        <dbReference type="EMBL" id="TMS36636.1"/>
    </source>
</evidence>
<comment type="caution">
    <text evidence="2">The sequence shown here is derived from an EMBL/GenBank/DDBJ whole genome shotgun (WGS) entry which is preliminary data.</text>
</comment>
<feature type="signal peptide" evidence="1">
    <location>
        <begin position="1"/>
        <end position="20"/>
    </location>
</feature>
<protein>
    <recommendedName>
        <fullName evidence="4">MAM domain-containing protein</fullName>
    </recommendedName>
</protein>
<dbReference type="AlphaFoldDB" id="A0A4U8UTL5"/>
<gene>
    <name evidence="2" type="ORF">L596_003755</name>
</gene>
<evidence type="ECO:0008006" key="4">
    <source>
        <dbReference type="Google" id="ProtNLM"/>
    </source>
</evidence>
<accession>A0A4U8UTL5</accession>
<keyword evidence="3" id="KW-1185">Reference proteome</keyword>
<proteinExistence type="predicted"/>
<name>A0A4U8UTL5_STECR</name>
<reference evidence="2 3" key="2">
    <citation type="journal article" date="2019" name="G3 (Bethesda)">
        <title>Hybrid Assembly of the Genome of the Entomopathogenic Nematode Steinernema carpocapsae Identifies the X-Chromosome.</title>
        <authorList>
            <person name="Serra L."/>
            <person name="Macchietto M."/>
            <person name="Macias-Munoz A."/>
            <person name="McGill C.J."/>
            <person name="Rodriguez I.M."/>
            <person name="Rodriguez B."/>
            <person name="Murad R."/>
            <person name="Mortazavi A."/>
        </authorList>
    </citation>
    <scope>NUCLEOTIDE SEQUENCE [LARGE SCALE GENOMIC DNA]</scope>
    <source>
        <strain evidence="2 3">ALL</strain>
    </source>
</reference>
<sequence length="451" mass="49759">MQQVLRLAAIQISIVSSVLGCLPAPGLYQPFYSGGYGVSSPYYRGPYRTQQNKDAAVGTTSLLNCRVFDSDCRWSNTNQDDMDWKISSSSPEADRWLPGLAVSNLPDRSAAVLISPPRNGWESGHLVSDPLPCMNAPLRFTATVWHSLAENEYEQPTLQVCSQNVDANVPPTNCVAFPIQNGVPTTVKLRAPKYPERPTHLIVVGDNFVSNRGGAIFLQEISVEGHLSCRDDSETQLISNAVGAGRNDLDETRFAGSLDNVQRTAAFRAPERIVPTHDDVFQTCLTLTCNPAESECKWLMVSPDKWEIAQAQRMSNPLTGVHVPPSGESGFLVASFKSASRRPYVLSSGPISVPQTGDRGLYFCFYEYMATEGLRLALCADRQGSRCFYQRKTLALQSVDQNRRWNYKCVQLPPGQYELNVIAENLDVNRGDIGFVPTRVARDHDGLESAC</sequence>
<feature type="chain" id="PRO_5020226162" description="MAM domain-containing protein" evidence="1">
    <location>
        <begin position="21"/>
        <end position="451"/>
    </location>
</feature>
<organism evidence="2 3">
    <name type="scientific">Steinernema carpocapsae</name>
    <name type="common">Entomopathogenic nematode</name>
    <dbReference type="NCBI Taxonomy" id="34508"/>
    <lineage>
        <taxon>Eukaryota</taxon>
        <taxon>Metazoa</taxon>
        <taxon>Ecdysozoa</taxon>
        <taxon>Nematoda</taxon>
        <taxon>Chromadorea</taxon>
        <taxon>Rhabditida</taxon>
        <taxon>Tylenchina</taxon>
        <taxon>Panagrolaimomorpha</taxon>
        <taxon>Strongyloidoidea</taxon>
        <taxon>Steinernematidae</taxon>
        <taxon>Steinernema</taxon>
    </lineage>
</organism>
<evidence type="ECO:0000256" key="1">
    <source>
        <dbReference type="SAM" id="SignalP"/>
    </source>
</evidence>
<dbReference type="EMBL" id="AZBU02000001">
    <property type="protein sequence ID" value="TMS36636.1"/>
    <property type="molecule type" value="Genomic_DNA"/>
</dbReference>
<evidence type="ECO:0000313" key="3">
    <source>
        <dbReference type="Proteomes" id="UP000298663"/>
    </source>
</evidence>
<dbReference type="OrthoDB" id="5850953at2759"/>
<dbReference type="PROSITE" id="PS51257">
    <property type="entry name" value="PROKAR_LIPOPROTEIN"/>
    <property type="match status" value="1"/>
</dbReference>